<feature type="domain" description="Cytidyltransferase-like" evidence="17">
    <location>
        <begin position="74"/>
        <end position="264"/>
    </location>
</feature>
<dbReference type="CDD" id="cd09286">
    <property type="entry name" value="NMNAT_Eukarya"/>
    <property type="match status" value="1"/>
</dbReference>
<comment type="pathway">
    <text evidence="2 15">Cofactor biosynthesis; NAD(+) biosynthesis; NAD(+) from nicotinamide D-ribonucleotide: step 1/1.</text>
</comment>
<evidence type="ECO:0000313" key="19">
    <source>
        <dbReference type="Proteomes" id="UP000789508"/>
    </source>
</evidence>
<evidence type="ECO:0000256" key="16">
    <source>
        <dbReference type="SAM" id="MobiDB-lite"/>
    </source>
</evidence>
<dbReference type="GO" id="GO:0005524">
    <property type="term" value="F:ATP binding"/>
    <property type="evidence" value="ECO:0007669"/>
    <property type="project" value="UniProtKB-KW"/>
</dbReference>
<dbReference type="InterPro" id="IPR014729">
    <property type="entry name" value="Rossmann-like_a/b/a_fold"/>
</dbReference>
<dbReference type="InterPro" id="IPR045094">
    <property type="entry name" value="NMNAT_euk"/>
</dbReference>
<dbReference type="InterPro" id="IPR004821">
    <property type="entry name" value="Cyt_trans-like"/>
</dbReference>
<keyword evidence="10 15" id="KW-0067">ATP-binding</keyword>
<comment type="subcellular location">
    <subcellularLocation>
        <location evidence="1">Nucleus</location>
    </subcellularLocation>
</comment>
<evidence type="ECO:0000256" key="4">
    <source>
        <dbReference type="ARBA" id="ARBA00007064"/>
    </source>
</evidence>
<dbReference type="EC" id="2.7.7.18" evidence="15"/>
<evidence type="ECO:0000256" key="15">
    <source>
        <dbReference type="RuleBase" id="RU362021"/>
    </source>
</evidence>
<gene>
    <name evidence="18" type="ORF">ALEPTO_LOCUS5900</name>
</gene>
<keyword evidence="19" id="KW-1185">Reference proteome</keyword>
<evidence type="ECO:0000256" key="8">
    <source>
        <dbReference type="ARBA" id="ARBA00022695"/>
    </source>
</evidence>
<evidence type="ECO:0000256" key="13">
    <source>
        <dbReference type="ARBA" id="ARBA00048721"/>
    </source>
</evidence>
<evidence type="ECO:0000256" key="7">
    <source>
        <dbReference type="ARBA" id="ARBA00022679"/>
    </source>
</evidence>
<dbReference type="InterPro" id="IPR051182">
    <property type="entry name" value="Euk_NMN_adenylyltrnsfrase"/>
</dbReference>
<comment type="pathway">
    <text evidence="3">Cofactor biosynthesis; NAD(+) biosynthesis; deamido-NAD(+) from nicotinate D-ribonucleotide: step 1/1.</text>
</comment>
<comment type="caution">
    <text evidence="18">The sequence shown here is derived from an EMBL/GenBank/DDBJ whole genome shotgun (WGS) entry which is preliminary data.</text>
</comment>
<dbReference type="InterPro" id="IPR005248">
    <property type="entry name" value="NadD/NMNAT"/>
</dbReference>
<dbReference type="SUPFAM" id="SSF52374">
    <property type="entry name" value="Nucleotidylyl transferase"/>
    <property type="match status" value="1"/>
</dbReference>
<keyword evidence="9 15" id="KW-0547">Nucleotide-binding</keyword>
<keyword evidence="12" id="KW-0539">Nucleus</keyword>
<proteinExistence type="inferred from homology"/>
<dbReference type="GO" id="GO:0009435">
    <property type="term" value="P:NAD+ biosynthetic process"/>
    <property type="evidence" value="ECO:0007669"/>
    <property type="project" value="InterPro"/>
</dbReference>
<dbReference type="Pfam" id="PF01467">
    <property type="entry name" value="CTP_transf_like"/>
    <property type="match status" value="1"/>
</dbReference>
<dbReference type="EC" id="2.7.7.1" evidence="15"/>
<evidence type="ECO:0000256" key="3">
    <source>
        <dbReference type="ARBA" id="ARBA00005019"/>
    </source>
</evidence>
<protein>
    <recommendedName>
        <fullName evidence="15">Nicotinamide-nucleotide adenylyltransferase</fullName>
        <ecNumber evidence="15">2.7.7.1</ecNumber>
        <ecNumber evidence="15">2.7.7.18</ecNumber>
    </recommendedName>
</protein>
<evidence type="ECO:0000256" key="5">
    <source>
        <dbReference type="ARBA" id="ARBA00022553"/>
    </source>
</evidence>
<evidence type="ECO:0000256" key="11">
    <source>
        <dbReference type="ARBA" id="ARBA00023027"/>
    </source>
</evidence>
<evidence type="ECO:0000256" key="12">
    <source>
        <dbReference type="ARBA" id="ARBA00023242"/>
    </source>
</evidence>
<evidence type="ECO:0000256" key="14">
    <source>
        <dbReference type="ARBA" id="ARBA00049001"/>
    </source>
</evidence>
<reference evidence="18" key="1">
    <citation type="submission" date="2021-06" db="EMBL/GenBank/DDBJ databases">
        <authorList>
            <person name="Kallberg Y."/>
            <person name="Tangrot J."/>
            <person name="Rosling A."/>
        </authorList>
    </citation>
    <scope>NUCLEOTIDE SEQUENCE</scope>
    <source>
        <strain evidence="18">FL130A</strain>
    </source>
</reference>
<dbReference type="Gene3D" id="3.40.50.620">
    <property type="entry name" value="HUPs"/>
    <property type="match status" value="1"/>
</dbReference>
<comment type="catalytic activity">
    <reaction evidence="13 15">
        <text>nicotinate beta-D-ribonucleotide + ATP + H(+) = deamido-NAD(+) + diphosphate</text>
        <dbReference type="Rhea" id="RHEA:22860"/>
        <dbReference type="ChEBI" id="CHEBI:15378"/>
        <dbReference type="ChEBI" id="CHEBI:30616"/>
        <dbReference type="ChEBI" id="CHEBI:33019"/>
        <dbReference type="ChEBI" id="CHEBI:57502"/>
        <dbReference type="ChEBI" id="CHEBI:58437"/>
        <dbReference type="EC" id="2.7.7.18"/>
    </reaction>
</comment>
<accession>A0A9N9B4U9</accession>
<name>A0A9N9B4U9_9GLOM</name>
<sequence length="321" mass="36856">MNDNHYNHKGSRNGNGINNQLHVSNNNTSPSATELEEDPPLVKNQPRNLEDYFFPTHRFQKTLQDPKKEPLVIVACGSFSPITYLHLRIFEMAKDYIIEDSKFEIMGGYFSPVSDHYKKEGLAPAYHRVRMCEMAVERTSTWLMIDAWESLQKEYTPTAVVLDHFHEMINIQGGGVKTSDGKTRNVKIMLLAGGDLIESFRIPNLWSNEDLHHILGDFGCLIVERTGADVWGFLLSHDILYEHRKNVYVIKQLIYNDISSTKVRLFVKRGMSIKYLLPNSVIKYIQQHQLYLGNTETIESVIDSDNEVVAQISKKIEVLNL</sequence>
<feature type="compositionally biased region" description="Polar residues" evidence="16">
    <location>
        <begin position="12"/>
        <end position="32"/>
    </location>
</feature>
<feature type="region of interest" description="Disordered" evidence="16">
    <location>
        <begin position="1"/>
        <end position="42"/>
    </location>
</feature>
<dbReference type="GO" id="GO:0000309">
    <property type="term" value="F:nicotinamide-nucleotide adenylyltransferase activity"/>
    <property type="evidence" value="ECO:0007669"/>
    <property type="project" value="UniProtKB-EC"/>
</dbReference>
<comment type="similarity">
    <text evidence="4 15">Belongs to the eukaryotic NMN adenylyltransferase family.</text>
</comment>
<keyword evidence="7 15" id="KW-0808">Transferase</keyword>
<evidence type="ECO:0000313" key="18">
    <source>
        <dbReference type="EMBL" id="CAG8551564.1"/>
    </source>
</evidence>
<keyword evidence="11 15" id="KW-0520">NAD</keyword>
<dbReference type="GO" id="GO:0005634">
    <property type="term" value="C:nucleus"/>
    <property type="evidence" value="ECO:0007669"/>
    <property type="project" value="UniProtKB-SubCell"/>
</dbReference>
<dbReference type="GO" id="GO:0004515">
    <property type="term" value="F:nicotinate-nucleotide adenylyltransferase activity"/>
    <property type="evidence" value="ECO:0007669"/>
    <property type="project" value="UniProtKB-EC"/>
</dbReference>
<dbReference type="FunFam" id="3.40.50.620:FF:000074">
    <property type="entry name" value="Nicotinamide-nucleotide adenylyltransferase"/>
    <property type="match status" value="1"/>
</dbReference>
<keyword evidence="8 15" id="KW-0548">Nucleotidyltransferase</keyword>
<evidence type="ECO:0000256" key="9">
    <source>
        <dbReference type="ARBA" id="ARBA00022741"/>
    </source>
</evidence>
<evidence type="ECO:0000256" key="10">
    <source>
        <dbReference type="ARBA" id="ARBA00022840"/>
    </source>
</evidence>
<dbReference type="PANTHER" id="PTHR12039:SF0">
    <property type="entry name" value="NICOTINAMIDE-NUCLEOTIDE ADENYLYLTRANSFERASE"/>
    <property type="match status" value="1"/>
</dbReference>
<dbReference type="EMBL" id="CAJVPS010001829">
    <property type="protein sequence ID" value="CAG8551564.1"/>
    <property type="molecule type" value="Genomic_DNA"/>
</dbReference>
<organism evidence="18 19">
    <name type="scientific">Ambispora leptoticha</name>
    <dbReference type="NCBI Taxonomy" id="144679"/>
    <lineage>
        <taxon>Eukaryota</taxon>
        <taxon>Fungi</taxon>
        <taxon>Fungi incertae sedis</taxon>
        <taxon>Mucoromycota</taxon>
        <taxon>Glomeromycotina</taxon>
        <taxon>Glomeromycetes</taxon>
        <taxon>Archaeosporales</taxon>
        <taxon>Ambisporaceae</taxon>
        <taxon>Ambispora</taxon>
    </lineage>
</organism>
<dbReference type="AlphaFoldDB" id="A0A9N9B4U9"/>
<evidence type="ECO:0000256" key="1">
    <source>
        <dbReference type="ARBA" id="ARBA00004123"/>
    </source>
</evidence>
<evidence type="ECO:0000256" key="2">
    <source>
        <dbReference type="ARBA" id="ARBA00004658"/>
    </source>
</evidence>
<keyword evidence="6 15" id="KW-0662">Pyridine nucleotide biosynthesis</keyword>
<evidence type="ECO:0000259" key="17">
    <source>
        <dbReference type="Pfam" id="PF01467"/>
    </source>
</evidence>
<dbReference type="OrthoDB" id="422187at2759"/>
<keyword evidence="5" id="KW-0597">Phosphoprotein</keyword>
<evidence type="ECO:0000256" key="6">
    <source>
        <dbReference type="ARBA" id="ARBA00022642"/>
    </source>
</evidence>
<dbReference type="PANTHER" id="PTHR12039">
    <property type="entry name" value="NICOTINAMIDE MONONUCLEOTIDE ADENYLYLTRANSFERASE"/>
    <property type="match status" value="1"/>
</dbReference>
<comment type="catalytic activity">
    <reaction evidence="14 15">
        <text>beta-nicotinamide D-ribonucleotide + ATP + H(+) = diphosphate + NAD(+)</text>
        <dbReference type="Rhea" id="RHEA:21360"/>
        <dbReference type="ChEBI" id="CHEBI:14649"/>
        <dbReference type="ChEBI" id="CHEBI:15378"/>
        <dbReference type="ChEBI" id="CHEBI:30616"/>
        <dbReference type="ChEBI" id="CHEBI:33019"/>
        <dbReference type="ChEBI" id="CHEBI:57540"/>
        <dbReference type="EC" id="2.7.7.1"/>
    </reaction>
</comment>
<dbReference type="NCBIfam" id="TIGR00482">
    <property type="entry name" value="nicotinate (nicotinamide) nucleotide adenylyltransferase"/>
    <property type="match status" value="1"/>
</dbReference>
<dbReference type="Proteomes" id="UP000789508">
    <property type="component" value="Unassembled WGS sequence"/>
</dbReference>